<evidence type="ECO:0000256" key="6">
    <source>
        <dbReference type="ARBA" id="ARBA00023014"/>
    </source>
</evidence>
<keyword evidence="7" id="KW-0238">DNA-binding</keyword>
<dbReference type="GO" id="GO:0003677">
    <property type="term" value="F:DNA binding"/>
    <property type="evidence" value="ECO:0007669"/>
    <property type="project" value="UniProtKB-KW"/>
</dbReference>
<dbReference type="GO" id="GO:0035514">
    <property type="term" value="F:DNA demethylase activity"/>
    <property type="evidence" value="ECO:0007669"/>
    <property type="project" value="InterPro"/>
</dbReference>
<dbReference type="SUPFAM" id="SSF48150">
    <property type="entry name" value="DNA-glycosylase"/>
    <property type="match status" value="1"/>
</dbReference>
<dbReference type="PANTHER" id="PTHR46213">
    <property type="entry name" value="TRANSCRIPTIONAL ACTIVATOR DEMETER"/>
    <property type="match status" value="1"/>
</dbReference>
<keyword evidence="12" id="KW-1185">Reference proteome</keyword>
<comment type="similarity">
    <text evidence="3">Belongs to the DNA glycosylase family. DEMETER subfamily.</text>
</comment>
<name>A0AAD7VMS4_QUISA</name>
<dbReference type="GO" id="GO:0005634">
    <property type="term" value="C:nucleus"/>
    <property type="evidence" value="ECO:0007669"/>
    <property type="project" value="UniProtKB-SubCell"/>
</dbReference>
<dbReference type="GO" id="GO:0019104">
    <property type="term" value="F:DNA N-glycosylase activity"/>
    <property type="evidence" value="ECO:0007669"/>
    <property type="project" value="InterPro"/>
</dbReference>
<proteinExistence type="inferred from homology"/>
<dbReference type="SMART" id="SM00525">
    <property type="entry name" value="FES"/>
    <property type="match status" value="1"/>
</dbReference>
<dbReference type="GO" id="GO:0051539">
    <property type="term" value="F:4 iron, 4 sulfur cluster binding"/>
    <property type="evidence" value="ECO:0007669"/>
    <property type="project" value="InterPro"/>
</dbReference>
<evidence type="ECO:0000256" key="2">
    <source>
        <dbReference type="ARBA" id="ARBA00004123"/>
    </source>
</evidence>
<evidence type="ECO:0000313" key="11">
    <source>
        <dbReference type="EMBL" id="KAJ7981114.1"/>
    </source>
</evidence>
<comment type="subcellular location">
    <subcellularLocation>
        <location evidence="2">Nucleus</location>
    </subcellularLocation>
</comment>
<dbReference type="Pfam" id="PF15628">
    <property type="entry name" value="RRM_DME"/>
    <property type="match status" value="1"/>
</dbReference>
<dbReference type="InterPro" id="IPR044811">
    <property type="entry name" value="DME/ROS1"/>
</dbReference>
<gene>
    <name evidence="11" type="ORF">O6P43_000424</name>
</gene>
<feature type="domain" description="HhH-GPD" evidence="10">
    <location>
        <begin position="986"/>
        <end position="1147"/>
    </location>
</feature>
<dbReference type="GO" id="GO:0006284">
    <property type="term" value="P:base-excision repair"/>
    <property type="evidence" value="ECO:0007669"/>
    <property type="project" value="InterPro"/>
</dbReference>
<evidence type="ECO:0000256" key="5">
    <source>
        <dbReference type="ARBA" id="ARBA00023004"/>
    </source>
</evidence>
<organism evidence="11 12">
    <name type="scientific">Quillaja saponaria</name>
    <name type="common">Soap bark tree</name>
    <dbReference type="NCBI Taxonomy" id="32244"/>
    <lineage>
        <taxon>Eukaryota</taxon>
        <taxon>Viridiplantae</taxon>
        <taxon>Streptophyta</taxon>
        <taxon>Embryophyta</taxon>
        <taxon>Tracheophyta</taxon>
        <taxon>Spermatophyta</taxon>
        <taxon>Magnoliopsida</taxon>
        <taxon>eudicotyledons</taxon>
        <taxon>Gunneridae</taxon>
        <taxon>Pentapetalae</taxon>
        <taxon>rosids</taxon>
        <taxon>fabids</taxon>
        <taxon>Fabales</taxon>
        <taxon>Quillajaceae</taxon>
        <taxon>Quillaja</taxon>
    </lineage>
</organism>
<evidence type="ECO:0000256" key="1">
    <source>
        <dbReference type="ARBA" id="ARBA00001966"/>
    </source>
</evidence>
<dbReference type="Proteomes" id="UP001163823">
    <property type="component" value="Chromosome 1"/>
</dbReference>
<dbReference type="InterPro" id="IPR011257">
    <property type="entry name" value="DNA_glycosylase"/>
</dbReference>
<accession>A0AAD7VMS4</accession>
<dbReference type="GO" id="GO:0046872">
    <property type="term" value="F:metal ion binding"/>
    <property type="evidence" value="ECO:0007669"/>
    <property type="project" value="UniProtKB-KW"/>
</dbReference>
<dbReference type="GO" id="GO:0141166">
    <property type="term" value="P:chromosomal 5-methylcytosine DNA demethylation pathway"/>
    <property type="evidence" value="ECO:0007669"/>
    <property type="project" value="InterPro"/>
</dbReference>
<dbReference type="InterPro" id="IPR003651">
    <property type="entry name" value="Endonuclease3_FeS-loop_motif"/>
</dbReference>
<evidence type="ECO:0000256" key="3">
    <source>
        <dbReference type="ARBA" id="ARBA00005646"/>
    </source>
</evidence>
<keyword evidence="8" id="KW-0539">Nucleus</keyword>
<evidence type="ECO:0000256" key="7">
    <source>
        <dbReference type="ARBA" id="ARBA00023125"/>
    </source>
</evidence>
<comment type="cofactor">
    <cofactor evidence="1">
        <name>[4Fe-4S] cluster</name>
        <dbReference type="ChEBI" id="CHEBI:49883"/>
    </cofactor>
</comment>
<dbReference type="InterPro" id="IPR023170">
    <property type="entry name" value="HhH_base_excis_C"/>
</dbReference>
<feature type="region of interest" description="Disordered" evidence="9">
    <location>
        <begin position="327"/>
        <end position="346"/>
    </location>
</feature>
<reference evidence="11 12" key="1">
    <citation type="journal article" date="2023" name="Science">
        <title>Elucidation of the pathway for biosynthesis of saponin adjuvants from the soapbark tree.</title>
        <authorList>
            <person name="Reed J."/>
            <person name="Orme A."/>
            <person name="El-Demerdash A."/>
            <person name="Owen C."/>
            <person name="Martin L.B.B."/>
            <person name="Misra R.C."/>
            <person name="Kikuchi S."/>
            <person name="Rejzek M."/>
            <person name="Martin A.C."/>
            <person name="Harkess A."/>
            <person name="Leebens-Mack J."/>
            <person name="Louveau T."/>
            <person name="Stephenson M.J."/>
            <person name="Osbourn A."/>
        </authorList>
    </citation>
    <scope>NUCLEOTIDE SEQUENCE [LARGE SCALE GENOMIC DNA]</scope>
    <source>
        <strain evidence="11">S10</strain>
    </source>
</reference>
<dbReference type="CDD" id="cd00056">
    <property type="entry name" value="ENDO3c"/>
    <property type="match status" value="1"/>
</dbReference>
<dbReference type="KEGG" id="qsa:O6P43_000424"/>
<dbReference type="InterPro" id="IPR028925">
    <property type="entry name" value="RRM_DME"/>
</dbReference>
<evidence type="ECO:0000313" key="12">
    <source>
        <dbReference type="Proteomes" id="UP001163823"/>
    </source>
</evidence>
<comment type="caution">
    <text evidence="11">The sequence shown here is derived from an EMBL/GenBank/DDBJ whole genome shotgun (WGS) entry which is preliminary data.</text>
</comment>
<feature type="region of interest" description="Disordered" evidence="9">
    <location>
        <begin position="740"/>
        <end position="761"/>
    </location>
</feature>
<dbReference type="InterPro" id="IPR003265">
    <property type="entry name" value="HhH-GPD_domain"/>
</dbReference>
<keyword evidence="5" id="KW-0408">Iron</keyword>
<evidence type="ECO:0000256" key="8">
    <source>
        <dbReference type="ARBA" id="ARBA00023242"/>
    </source>
</evidence>
<keyword evidence="6" id="KW-0411">Iron-sulfur</keyword>
<protein>
    <submittedName>
        <fullName evidence="11">Transcriptional activator DEMETER-like</fullName>
    </submittedName>
</protein>
<evidence type="ECO:0000259" key="10">
    <source>
        <dbReference type="SMART" id="SM00478"/>
    </source>
</evidence>
<keyword evidence="4" id="KW-0479">Metal-binding</keyword>
<feature type="region of interest" description="Disordered" evidence="9">
    <location>
        <begin position="934"/>
        <end position="953"/>
    </location>
</feature>
<dbReference type="SMART" id="SM00478">
    <property type="entry name" value="ENDO3c"/>
    <property type="match status" value="1"/>
</dbReference>
<evidence type="ECO:0000256" key="4">
    <source>
        <dbReference type="ARBA" id="ARBA00022723"/>
    </source>
</evidence>
<evidence type="ECO:0000256" key="9">
    <source>
        <dbReference type="SAM" id="MobiDB-lite"/>
    </source>
</evidence>
<dbReference type="Gene3D" id="1.10.1670.10">
    <property type="entry name" value="Helix-hairpin-Helix base-excision DNA repair enzymes (C-terminal)"/>
    <property type="match status" value="1"/>
</dbReference>
<sequence length="1513" mass="171917">MKPPQQVYKRRARKSTAMEQDSWAPKTPVKQLRNVYVKRGFKKKNPVSATKVENFTDLIDLNKSVCNWEINGTYSVSGFEKTTVNAQLLGEQSREKPFVPNATDIDFYGKSHEGLLDSFNIAPTVQFVDIESNSNVQESLLPQCDSGINSMRTSMISAIRVGSKAENFRGLIDLNKSDCNWEDSKIYSGIGCESFSGEELNNEVVSARTFADQAMAISSGFAGKSNEEGLPTLVKVADNESNLNIQESMVPERDWEKEKDVSFGISTPNVSVPLAPRLSGRKRKNNVIDLNKRPLQRAKKKAPRAKIIGEGKGRVKKVAGEVKLKKTPEKTPKTPKLSTAKARKTSLTRRSCRRSLNFELELINSENLSLVPYQFRNKTSDIEETKDTNHIGSLQSYNSCLISSKKLGPNFPDICRKRRWRPLSTKIMLRVKFVKCAWVILRKKRFMGGTRRRRDFSILTAVPICNQFLHKQILVDKREVVTTLDVCNHKSVVEGKTDTTIQETCQDYENDMISRELCKDVDILGQKFRCITISDSGDKHQIVLHKESTKQQEDWHNVQDPTSKVNEILLHEVSTKKIKKQEGQDPKTKGNEIVLHKESTKKIKKKQGHNIADPNNKGNEIVLLAKKIKKQGQLVKVDLDQETQNMWDLIMNEKSCETEGDVDKEKEKYWEEERNIYRGRVESFISRMHLILGDRTFSSWKGSVLDSIIGVFLTQNVSDHLSSSAYLSLAAKYPVKRTNDHEVDGASHGMDSQESTGSNTESLFDQNLASKVEEKGTEEDAHIDVDHTAALDYDHMDLTTMVNPEEYVRIEVDDNDAVDYYHMDLTTMVKPEDYVRIEVNDNDAINYDHMELTTMVALGEDVRIDVDHNVTNRDQELSDGMTKNTESIQIMSGDVNIVNNHDQELSDGMTKGTESCQFTSEALTINDVNILKKKGGQERKKKKSDLSKEEEEKQKQLVLAAVKEKQEKEKEEWEILRKMYSSGKPRSEDHMDSVNWEAVRLADVDEVAAAIRERGQHRILAKKMQDCLNRSVEMHGTLDHEWLRYAPPDKVKEYLLQIHGLGLKSVECIRLLALEHLAFPVDVNVGRIAVRLGWVPLQTLPEGVEMHLLDKFPLTDPIQKYLWPRLCTLDQRTLYELHYQMITFGKVFCTKLNPNCNACPMRGECRHFASARASAQQTLPGTSSRGPTDKRVVSAQHPAMHVQDPSLFRNTASTSLLEGNSLSGIEFKACEPIVEMPESPVHQSDIVEEISDIEDFYRDQDDDSEEIPTIKLNIEEDVGKLWQYENEIDTNMSRALVVLTAEAASIPVRKLKNVSRLRTERQVYVLPDKHPILQNFEIREADDPCPYLLAIWAPGETSSKISNQESTSCNCGQKENNTVHGTILIPARTATGGSFPLNGTYFQTNEVFADDYTSQFPIDVPRNWIWNLPMRTTYFGTSTSTILRGSLLPEIQYCFWKGFVCVRGFDRKTRRPTRLTKTFHISTTDKLEKKKPTSSEESTKSKLEKTQSNSTKE</sequence>
<feature type="compositionally biased region" description="Basic and acidic residues" evidence="9">
    <location>
        <begin position="944"/>
        <end position="953"/>
    </location>
</feature>
<dbReference type="PANTHER" id="PTHR46213:SF16">
    <property type="entry name" value="HHH-GPD DOMAIN-CONTAINING PROTEIN"/>
    <property type="match status" value="1"/>
</dbReference>
<dbReference type="EMBL" id="JARAOO010000001">
    <property type="protein sequence ID" value="KAJ7981114.1"/>
    <property type="molecule type" value="Genomic_DNA"/>
</dbReference>
<feature type="region of interest" description="Disordered" evidence="9">
    <location>
        <begin position="1484"/>
        <end position="1513"/>
    </location>
</feature>
<feature type="compositionally biased region" description="Polar residues" evidence="9">
    <location>
        <begin position="750"/>
        <end position="761"/>
    </location>
</feature>
<feature type="region of interest" description="Disordered" evidence="9">
    <location>
        <begin position="1"/>
        <end position="24"/>
    </location>
</feature>
<feature type="compositionally biased region" description="Basic residues" evidence="9">
    <location>
        <begin position="934"/>
        <end position="943"/>
    </location>
</feature>